<keyword evidence="2" id="KW-1185">Reference proteome</keyword>
<evidence type="ECO:0000313" key="2">
    <source>
        <dbReference type="Proteomes" id="UP000216478"/>
    </source>
</evidence>
<gene>
    <name evidence="1" type="ORF">CEV33_3270</name>
</gene>
<dbReference type="AlphaFoldDB" id="A0A256F218"/>
<comment type="caution">
    <text evidence="1">The sequence shown here is derived from an EMBL/GenBank/DDBJ whole genome shotgun (WGS) entry which is preliminary data.</text>
</comment>
<dbReference type="Proteomes" id="UP000216478">
    <property type="component" value="Unassembled WGS sequence"/>
</dbReference>
<sequence>MARDIYPHDFLSDHFYIVAITPWDEKSSKDEKLKSLIETGVKSLDTAAMAKFKQPYINVGWEEERVKLLEDMENSEFFQLIRKDLVVSLYNQKEAWPKFGYEGSSFEHGGYLHRGFDDIDWLSES</sequence>
<dbReference type="EMBL" id="NNRL01000166">
    <property type="protein sequence ID" value="OYR08461.1"/>
    <property type="molecule type" value="Genomic_DNA"/>
</dbReference>
<proteinExistence type="predicted"/>
<name>A0A256F218_9HYPH</name>
<accession>A0A256F218</accession>
<evidence type="ECO:0000313" key="1">
    <source>
        <dbReference type="EMBL" id="OYR08461.1"/>
    </source>
</evidence>
<protein>
    <submittedName>
        <fullName evidence="1">Gluconate 2-dehydrogenase subunit 3 family protein</fullName>
    </submittedName>
</protein>
<reference evidence="1 2" key="1">
    <citation type="submission" date="2017-07" db="EMBL/GenBank/DDBJ databases">
        <title>Phylogenetic study on the rhizospheric bacterium Ochrobactrum sp. A44.</title>
        <authorList>
            <person name="Krzyzanowska D.M."/>
            <person name="Ossowicki A."/>
            <person name="Rajewska M."/>
            <person name="Maciag T."/>
            <person name="Kaczynski Z."/>
            <person name="Czerwicka M."/>
            <person name="Jafra S."/>
        </authorList>
    </citation>
    <scope>NUCLEOTIDE SEQUENCE [LARGE SCALE GENOMIC DNA]</scope>
    <source>
        <strain evidence="1 2">OgA9a</strain>
    </source>
</reference>
<organism evidence="1 2">
    <name type="scientific">Brucella grignonensis</name>
    <dbReference type="NCBI Taxonomy" id="94627"/>
    <lineage>
        <taxon>Bacteria</taxon>
        <taxon>Pseudomonadati</taxon>
        <taxon>Pseudomonadota</taxon>
        <taxon>Alphaproteobacteria</taxon>
        <taxon>Hyphomicrobiales</taxon>
        <taxon>Brucellaceae</taxon>
        <taxon>Brucella/Ochrobactrum group</taxon>
        <taxon>Brucella</taxon>
    </lineage>
</organism>